<evidence type="ECO:0000256" key="2">
    <source>
        <dbReference type="ARBA" id="ARBA00013161"/>
    </source>
</evidence>
<evidence type="ECO:0000256" key="9">
    <source>
        <dbReference type="RuleBase" id="RU363036"/>
    </source>
</evidence>
<dbReference type="InterPro" id="IPR002306">
    <property type="entry name" value="Trp-tRNA-ligase"/>
</dbReference>
<evidence type="ECO:0000256" key="7">
    <source>
        <dbReference type="ARBA" id="ARBA00023146"/>
    </source>
</evidence>
<accession>A0ABV6Q568</accession>
<organism evidence="10 11">
    <name type="scientific">Winogradskyella pulchriflava</name>
    <dbReference type="NCBI Taxonomy" id="1110688"/>
    <lineage>
        <taxon>Bacteria</taxon>
        <taxon>Pseudomonadati</taxon>
        <taxon>Bacteroidota</taxon>
        <taxon>Flavobacteriia</taxon>
        <taxon>Flavobacteriales</taxon>
        <taxon>Flavobacteriaceae</taxon>
        <taxon>Winogradskyella</taxon>
    </lineage>
</organism>
<dbReference type="Gene3D" id="3.40.50.620">
    <property type="entry name" value="HUPs"/>
    <property type="match status" value="1"/>
</dbReference>
<dbReference type="PANTHER" id="PTHR43766">
    <property type="entry name" value="TRYPTOPHAN--TRNA LIGASE, MITOCHONDRIAL"/>
    <property type="match status" value="1"/>
</dbReference>
<sequence length="322" mass="36533">MARILTGIQSTGTPHLGNILGAILPAIELSEKSDNESYLFIANLHTLTQIKDAEELRHNTYSVAATWLAFGLDIDKTVFYRQSDIPQVTELSWYLGCFFPYQRLTLAHGFKDKADRLEDVNSGLFTYPMLMAADILLYDAEIIPVGKDQLQHIEMTRDVASRFHAKMGETFVLPEGKVQENSMLIPGTDGEKMSKSRDNFINIFLPEKQLRKKIMSIETDSTPLEEPKDWKTCNCFAIYSLLASEDQIAKMKANYESGNYGYGHAKQALFELILERFSKPRERYSYYMNNLEEIDAALAKGAAKAKVVADDVLKRVREKVGY</sequence>
<dbReference type="Gene3D" id="1.10.240.10">
    <property type="entry name" value="Tyrosyl-Transfer RNA Synthetase"/>
    <property type="match status" value="1"/>
</dbReference>
<dbReference type="NCBIfam" id="TIGR00233">
    <property type="entry name" value="trpS"/>
    <property type="match status" value="1"/>
</dbReference>
<comment type="caution">
    <text evidence="10">The sequence shown here is derived from an EMBL/GenBank/DDBJ whole genome shotgun (WGS) entry which is preliminary data.</text>
</comment>
<dbReference type="Proteomes" id="UP001589832">
    <property type="component" value="Unassembled WGS sequence"/>
</dbReference>
<evidence type="ECO:0000256" key="4">
    <source>
        <dbReference type="ARBA" id="ARBA00022741"/>
    </source>
</evidence>
<evidence type="ECO:0000313" key="11">
    <source>
        <dbReference type="Proteomes" id="UP001589832"/>
    </source>
</evidence>
<dbReference type="InterPro" id="IPR014729">
    <property type="entry name" value="Rossmann-like_a/b/a_fold"/>
</dbReference>
<keyword evidence="4 9" id="KW-0547">Nucleotide-binding</keyword>
<dbReference type="Pfam" id="PF00579">
    <property type="entry name" value="tRNA-synt_1b"/>
    <property type="match status" value="1"/>
</dbReference>
<dbReference type="RefSeq" id="WP_386059060.1">
    <property type="nucleotide sequence ID" value="NZ_JBHLTQ010000001.1"/>
</dbReference>
<keyword evidence="11" id="KW-1185">Reference proteome</keyword>
<protein>
    <recommendedName>
        <fullName evidence="2 8">Tryptophan--tRNA ligase</fullName>
        <ecNumber evidence="2 8">6.1.1.2</ecNumber>
    </recommendedName>
</protein>
<dbReference type="EMBL" id="JBHLTQ010000001">
    <property type="protein sequence ID" value="MFC0603366.1"/>
    <property type="molecule type" value="Genomic_DNA"/>
</dbReference>
<evidence type="ECO:0000313" key="10">
    <source>
        <dbReference type="EMBL" id="MFC0603366.1"/>
    </source>
</evidence>
<gene>
    <name evidence="10" type="primary">trpS</name>
    <name evidence="10" type="ORF">ACFFGA_02290</name>
</gene>
<dbReference type="InterPro" id="IPR050203">
    <property type="entry name" value="Trp-tRNA_synthetase"/>
</dbReference>
<name>A0ABV6Q568_9FLAO</name>
<keyword evidence="5 9" id="KW-0067">ATP-binding</keyword>
<keyword evidence="3 9" id="KW-0436">Ligase</keyword>
<comment type="similarity">
    <text evidence="1 9">Belongs to the class-I aminoacyl-tRNA synthetase family.</text>
</comment>
<dbReference type="SUPFAM" id="SSF52374">
    <property type="entry name" value="Nucleotidylyl transferase"/>
    <property type="match status" value="1"/>
</dbReference>
<proteinExistence type="inferred from homology"/>
<reference evidence="10 11" key="1">
    <citation type="submission" date="2024-09" db="EMBL/GenBank/DDBJ databases">
        <authorList>
            <person name="Sun Q."/>
            <person name="Mori K."/>
        </authorList>
    </citation>
    <scope>NUCLEOTIDE SEQUENCE [LARGE SCALE GENOMIC DNA]</scope>
    <source>
        <strain evidence="10 11">NCAIM B.02481</strain>
    </source>
</reference>
<dbReference type="InterPro" id="IPR002305">
    <property type="entry name" value="aa-tRNA-synth_Ic"/>
</dbReference>
<dbReference type="PANTHER" id="PTHR43766:SF1">
    <property type="entry name" value="TRYPTOPHAN--TRNA LIGASE, MITOCHONDRIAL"/>
    <property type="match status" value="1"/>
</dbReference>
<evidence type="ECO:0000256" key="3">
    <source>
        <dbReference type="ARBA" id="ARBA00022598"/>
    </source>
</evidence>
<dbReference type="CDD" id="cd00806">
    <property type="entry name" value="TrpRS_core"/>
    <property type="match status" value="1"/>
</dbReference>
<dbReference type="EC" id="6.1.1.2" evidence="2 8"/>
<keyword evidence="6 9" id="KW-0648">Protein biosynthesis</keyword>
<evidence type="ECO:0000256" key="1">
    <source>
        <dbReference type="ARBA" id="ARBA00005594"/>
    </source>
</evidence>
<dbReference type="GO" id="GO:0004830">
    <property type="term" value="F:tryptophan-tRNA ligase activity"/>
    <property type="evidence" value="ECO:0007669"/>
    <property type="project" value="UniProtKB-EC"/>
</dbReference>
<evidence type="ECO:0000256" key="5">
    <source>
        <dbReference type="ARBA" id="ARBA00022840"/>
    </source>
</evidence>
<dbReference type="PRINTS" id="PR01039">
    <property type="entry name" value="TRNASYNTHTRP"/>
</dbReference>
<evidence type="ECO:0000256" key="6">
    <source>
        <dbReference type="ARBA" id="ARBA00022917"/>
    </source>
</evidence>
<keyword evidence="7 9" id="KW-0030">Aminoacyl-tRNA synthetase</keyword>
<evidence type="ECO:0000256" key="8">
    <source>
        <dbReference type="NCBIfam" id="TIGR00233"/>
    </source>
</evidence>